<feature type="region of interest" description="Disordered" evidence="2">
    <location>
        <begin position="779"/>
        <end position="837"/>
    </location>
</feature>
<feature type="region of interest" description="Disordered" evidence="2">
    <location>
        <begin position="111"/>
        <end position="133"/>
    </location>
</feature>
<evidence type="ECO:0000313" key="4">
    <source>
        <dbReference type="WBParaSite" id="EEL_0000889301-mRNA-1"/>
    </source>
</evidence>
<keyword evidence="1" id="KW-0175">Coiled coil</keyword>
<feature type="coiled-coil region" evidence="1">
    <location>
        <begin position="354"/>
        <end position="423"/>
    </location>
</feature>
<feature type="coiled-coil region" evidence="1">
    <location>
        <begin position="744"/>
        <end position="771"/>
    </location>
</feature>
<dbReference type="STRING" id="1147741.A0A0R3S2G1"/>
<evidence type="ECO:0000256" key="1">
    <source>
        <dbReference type="SAM" id="Coils"/>
    </source>
</evidence>
<sequence length="837" mass="98862">MLLNYESAQDLYDCKTPLGYVIMIWTITSNFRRTHIVKRQNLPYDRMILSVILINNINQAFTTFKKMWQAHNSSTSSPFESSPETPCERLAVRKSDVEDTAVTTEKDNVVRKPEKLSDKENFDSTKPQESLQVKPNDVCTDQNIQIIEFTPIRAHEITPIGERKITPIWEREIAPIRELKVTPIREREITPIRERKVTPIGEHKITPVCEHEIALIREKTVRDTEVHLSDNRKDSSEKKAKTVDLINRSLRKSDKKKIFGTDEKTKHTPRKGNECHSCKFVEFELKFLTAKMKELEKKLKPDMKMKILAVENLSRKLLLRFERRSRRKCHMFEVIVMLKIKIVNFDFWTTHFLQEELEKKIQEFRNEMLVQKENYQKELEESCNERERLKIEVSISPFYHHELLKVDEKISVLEKEAEKEKKENSRYLSIIQYSILNDQFKEIRNSSVKQFEDRKNEVERSIELHRSAKERLYKSSEAMAKRYEAVLRETCEDNLKLYIHLQKIEKALENQKIQKCKSKVFQQKMREKLCELFEKFKDVIYSPNSKWLDNENIHYVVANFEAMLETILLEKPSFQLLIDQFTIYVEEKIFNEHSELSKVDCGDSKKASIGGQESRTLTIDKQRLRCDTILPTCDCVMFKKKFREKIHAMLNEFMKKQNEELSKSILTMLNCVKNADLRHDINLIDRVENMTDKIAAIDSKQSDFRKIEEALDHSEALVKTFSDRSNVLVRVERDSGSSGFEKEKRKLRESCVNLTSGLMKLEEKVENLEKLQQQFFFTSTPRMNRSMSKHESDDEGHKKVSRKNRPSPNSEKPIVEKKRSREKVVRRKGMKKKSKDV</sequence>
<dbReference type="AlphaFoldDB" id="A0A0R3S2G1"/>
<accession>A0A0R3S2G1</accession>
<feature type="compositionally biased region" description="Polar residues" evidence="2">
    <location>
        <begin position="124"/>
        <end position="133"/>
    </location>
</feature>
<dbReference type="Proteomes" id="UP000050640">
    <property type="component" value="Unplaced"/>
</dbReference>
<protein>
    <submittedName>
        <fullName evidence="4">Coiled-coil domain-containing protein 160</fullName>
    </submittedName>
</protein>
<reference evidence="4" key="1">
    <citation type="submission" date="2017-02" db="UniProtKB">
        <authorList>
            <consortium name="WormBaseParasite"/>
        </authorList>
    </citation>
    <scope>IDENTIFICATION</scope>
</reference>
<organism evidence="3 4">
    <name type="scientific">Elaeophora elaphi</name>
    <dbReference type="NCBI Taxonomy" id="1147741"/>
    <lineage>
        <taxon>Eukaryota</taxon>
        <taxon>Metazoa</taxon>
        <taxon>Ecdysozoa</taxon>
        <taxon>Nematoda</taxon>
        <taxon>Chromadorea</taxon>
        <taxon>Rhabditida</taxon>
        <taxon>Spirurina</taxon>
        <taxon>Spiruromorpha</taxon>
        <taxon>Filarioidea</taxon>
        <taxon>Onchocercidae</taxon>
        <taxon>Elaeophora</taxon>
    </lineage>
</organism>
<proteinExistence type="predicted"/>
<feature type="compositionally biased region" description="Basic and acidic residues" evidence="2">
    <location>
        <begin position="813"/>
        <end position="823"/>
    </location>
</feature>
<feature type="compositionally biased region" description="Basic and acidic residues" evidence="2">
    <location>
        <begin position="788"/>
        <end position="798"/>
    </location>
</feature>
<evidence type="ECO:0000256" key="2">
    <source>
        <dbReference type="SAM" id="MobiDB-lite"/>
    </source>
</evidence>
<name>A0A0R3S2G1_9BILA</name>
<feature type="compositionally biased region" description="Basic residues" evidence="2">
    <location>
        <begin position="824"/>
        <end position="837"/>
    </location>
</feature>
<evidence type="ECO:0000313" key="3">
    <source>
        <dbReference type="Proteomes" id="UP000050640"/>
    </source>
</evidence>
<keyword evidence="3" id="KW-1185">Reference proteome</keyword>
<dbReference type="WBParaSite" id="EEL_0000889301-mRNA-1">
    <property type="protein sequence ID" value="EEL_0000889301-mRNA-1"/>
    <property type="gene ID" value="EEL_0000889301"/>
</dbReference>
<feature type="compositionally biased region" description="Basic and acidic residues" evidence="2">
    <location>
        <begin position="111"/>
        <end position="123"/>
    </location>
</feature>